<name>A0ABY4AIC7_9BURK</name>
<dbReference type="InterPro" id="IPR036388">
    <property type="entry name" value="WH-like_DNA-bd_sf"/>
</dbReference>
<organism evidence="1 2">
    <name type="scientific">Orrella daihaiensis</name>
    <dbReference type="NCBI Taxonomy" id="2782176"/>
    <lineage>
        <taxon>Bacteria</taxon>
        <taxon>Pseudomonadati</taxon>
        <taxon>Pseudomonadota</taxon>
        <taxon>Betaproteobacteria</taxon>
        <taxon>Burkholderiales</taxon>
        <taxon>Alcaligenaceae</taxon>
        <taxon>Orrella</taxon>
    </lineage>
</organism>
<proteinExistence type="predicted"/>
<accession>A0ABY4AIC7</accession>
<gene>
    <name evidence="1" type="ORF">DHf2319_09450</name>
</gene>
<evidence type="ECO:0000313" key="2">
    <source>
        <dbReference type="Proteomes" id="UP000831607"/>
    </source>
</evidence>
<dbReference type="Gene3D" id="1.10.10.10">
    <property type="entry name" value="Winged helix-like DNA-binding domain superfamily/Winged helix DNA-binding domain"/>
    <property type="match status" value="1"/>
</dbReference>
<sequence>MSEKTNYSNIYLRFLNLMQAIRELPTFPHVDPVEERLLNALAAIWHGGGKVTVLEAMALPVDVSPTTLHRRLKSLRAKGLLALETDAADTRIKYVVPTDRATDYFSTLGRCLNEAGQA</sequence>
<reference evidence="1 2" key="1">
    <citation type="submission" date="2020-11" db="EMBL/GenBank/DDBJ databases">
        <title>Algicoccus daihaiensis sp.nov., isolated from Daihai Lake in Inner Mongolia.</title>
        <authorList>
            <person name="Kai J."/>
        </authorList>
    </citation>
    <scope>NUCLEOTIDE SEQUENCE [LARGE SCALE GENOMIC DNA]</scope>
    <source>
        <strain evidence="2">f23</strain>
    </source>
</reference>
<dbReference type="Proteomes" id="UP000831607">
    <property type="component" value="Chromosome"/>
</dbReference>
<dbReference type="InterPro" id="IPR036390">
    <property type="entry name" value="WH_DNA-bd_sf"/>
</dbReference>
<dbReference type="RefSeq" id="WP_243477918.1">
    <property type="nucleotide sequence ID" value="NZ_CP063982.1"/>
</dbReference>
<dbReference type="EMBL" id="CP063982">
    <property type="protein sequence ID" value="UOD49683.1"/>
    <property type="molecule type" value="Genomic_DNA"/>
</dbReference>
<dbReference type="SUPFAM" id="SSF46785">
    <property type="entry name" value="Winged helix' DNA-binding domain"/>
    <property type="match status" value="1"/>
</dbReference>
<keyword evidence="2" id="KW-1185">Reference proteome</keyword>
<protein>
    <submittedName>
        <fullName evidence="1">MarR family transcriptional regulator</fullName>
    </submittedName>
</protein>
<evidence type="ECO:0000313" key="1">
    <source>
        <dbReference type="EMBL" id="UOD49683.1"/>
    </source>
</evidence>